<organism evidence="9 10">
    <name type="scientific">Terfezia boudieri ATCC MYA-4762</name>
    <dbReference type="NCBI Taxonomy" id="1051890"/>
    <lineage>
        <taxon>Eukaryota</taxon>
        <taxon>Fungi</taxon>
        <taxon>Dikarya</taxon>
        <taxon>Ascomycota</taxon>
        <taxon>Pezizomycotina</taxon>
        <taxon>Pezizomycetes</taxon>
        <taxon>Pezizales</taxon>
        <taxon>Pezizaceae</taxon>
        <taxon>Terfezia</taxon>
    </lineage>
</organism>
<feature type="transmembrane region" description="Helical" evidence="8">
    <location>
        <begin position="110"/>
        <end position="135"/>
    </location>
</feature>
<dbReference type="OrthoDB" id="2160638at2759"/>
<protein>
    <submittedName>
        <fullName evidence="9">Chromate ion transporter</fullName>
    </submittedName>
</protein>
<evidence type="ECO:0000256" key="3">
    <source>
        <dbReference type="ARBA" id="ARBA00022475"/>
    </source>
</evidence>
<feature type="transmembrane region" description="Helical" evidence="8">
    <location>
        <begin position="179"/>
        <end position="197"/>
    </location>
</feature>
<feature type="transmembrane region" description="Helical" evidence="8">
    <location>
        <begin position="434"/>
        <end position="456"/>
    </location>
</feature>
<feature type="transmembrane region" description="Helical" evidence="8">
    <location>
        <begin position="203"/>
        <end position="222"/>
    </location>
</feature>
<accession>A0A3N4LH40</accession>
<keyword evidence="5 8" id="KW-1133">Transmembrane helix</keyword>
<dbReference type="EMBL" id="ML121554">
    <property type="protein sequence ID" value="RPB22173.1"/>
    <property type="molecule type" value="Genomic_DNA"/>
</dbReference>
<feature type="transmembrane region" description="Helical" evidence="8">
    <location>
        <begin position="529"/>
        <end position="549"/>
    </location>
</feature>
<dbReference type="Proteomes" id="UP000267821">
    <property type="component" value="Unassembled WGS sequence"/>
</dbReference>
<keyword evidence="10" id="KW-1185">Reference proteome</keyword>
<evidence type="ECO:0000256" key="8">
    <source>
        <dbReference type="SAM" id="Phobius"/>
    </source>
</evidence>
<dbReference type="PANTHER" id="PTHR33567">
    <property type="entry name" value="CHROMATE ION TRANSPORTER (EUROFUNG)"/>
    <property type="match status" value="1"/>
</dbReference>
<reference evidence="9 10" key="1">
    <citation type="journal article" date="2018" name="Nat. Ecol. Evol.">
        <title>Pezizomycetes genomes reveal the molecular basis of ectomycorrhizal truffle lifestyle.</title>
        <authorList>
            <person name="Murat C."/>
            <person name="Payen T."/>
            <person name="Noel B."/>
            <person name="Kuo A."/>
            <person name="Morin E."/>
            <person name="Chen J."/>
            <person name="Kohler A."/>
            <person name="Krizsan K."/>
            <person name="Balestrini R."/>
            <person name="Da Silva C."/>
            <person name="Montanini B."/>
            <person name="Hainaut M."/>
            <person name="Levati E."/>
            <person name="Barry K.W."/>
            <person name="Belfiori B."/>
            <person name="Cichocki N."/>
            <person name="Clum A."/>
            <person name="Dockter R.B."/>
            <person name="Fauchery L."/>
            <person name="Guy J."/>
            <person name="Iotti M."/>
            <person name="Le Tacon F."/>
            <person name="Lindquist E.A."/>
            <person name="Lipzen A."/>
            <person name="Malagnac F."/>
            <person name="Mello A."/>
            <person name="Molinier V."/>
            <person name="Miyauchi S."/>
            <person name="Poulain J."/>
            <person name="Riccioni C."/>
            <person name="Rubini A."/>
            <person name="Sitrit Y."/>
            <person name="Splivallo R."/>
            <person name="Traeger S."/>
            <person name="Wang M."/>
            <person name="Zifcakova L."/>
            <person name="Wipf D."/>
            <person name="Zambonelli A."/>
            <person name="Paolocci F."/>
            <person name="Nowrousian M."/>
            <person name="Ottonello S."/>
            <person name="Baldrian P."/>
            <person name="Spatafora J.W."/>
            <person name="Henrissat B."/>
            <person name="Nagy L.G."/>
            <person name="Aury J.M."/>
            <person name="Wincker P."/>
            <person name="Grigoriev I.V."/>
            <person name="Bonfante P."/>
            <person name="Martin F.M."/>
        </authorList>
    </citation>
    <scope>NUCLEOTIDE SEQUENCE [LARGE SCALE GENOMIC DNA]</scope>
    <source>
        <strain evidence="9 10">ATCC MYA-4762</strain>
    </source>
</reference>
<keyword evidence="6 8" id="KW-0472">Membrane</keyword>
<evidence type="ECO:0000256" key="1">
    <source>
        <dbReference type="ARBA" id="ARBA00004651"/>
    </source>
</evidence>
<feature type="transmembrane region" description="Helical" evidence="8">
    <location>
        <begin position="468"/>
        <end position="492"/>
    </location>
</feature>
<feature type="transmembrane region" description="Helical" evidence="8">
    <location>
        <begin position="396"/>
        <end position="422"/>
    </location>
</feature>
<evidence type="ECO:0000313" key="9">
    <source>
        <dbReference type="EMBL" id="RPB22173.1"/>
    </source>
</evidence>
<dbReference type="STRING" id="1051890.A0A3N4LH40"/>
<dbReference type="GO" id="GO:0015109">
    <property type="term" value="F:chromate transmembrane transporter activity"/>
    <property type="evidence" value="ECO:0007669"/>
    <property type="project" value="InterPro"/>
</dbReference>
<keyword evidence="3" id="KW-1003">Cell membrane</keyword>
<dbReference type="GO" id="GO:0005886">
    <property type="term" value="C:plasma membrane"/>
    <property type="evidence" value="ECO:0007669"/>
    <property type="project" value="UniProtKB-SubCell"/>
</dbReference>
<evidence type="ECO:0000313" key="10">
    <source>
        <dbReference type="Proteomes" id="UP000267821"/>
    </source>
</evidence>
<comment type="subcellular location">
    <subcellularLocation>
        <location evidence="1">Cell membrane</location>
        <topology evidence="1">Multi-pass membrane protein</topology>
    </subcellularLocation>
</comment>
<evidence type="ECO:0000256" key="6">
    <source>
        <dbReference type="ARBA" id="ARBA00023136"/>
    </source>
</evidence>
<sequence length="551" mass="59013">MASSVLRALRASDTVTIDQPYKANTASLPTRIASVVSRTWDLGFTAFGGPPVHFQILHQRFVQGLSARNSAAKYPPWLDEQTYQELFAICQSLPGPGSTKMIFCIAQVHAGIIPALAVFALWAGPGMFGMFALALGVKNIKETLPQVVYALLSGMNSATVGIVALAAVQLAEKAITDKVSRLLVIFGACAGLCYTALWYFPLLLAIGGLVTLLWDLWARGVVGRYKERRRQRKAGNATARDGSNSEAGISLEPTATAGAATPEGTNLQHRRPTTMEGEELQRDIETQEAPKTPEAGPSQPVKMPGKDTAAWDRIGGTDMLAHAIPVKVGIAIIGVFFVSFIAVLVVRNVLENPPLELDLFANMYLAGTIIFGGGPVVIPLLRSYVVDPGWVSPRDFLLGLAIIQAFPGPNFNFAVFLGALALSHTTYAGPIASSFLGAVLGFIGIFAPGMILALGVQSLWRVLRSRPMVIAMLRGINAAAVGLVFTAVYRLWEIGWLTEKETTGRSLGGDPWWVVVAVTSYAAMKWFGVTPPLAIVLGCVEGVVWWGVVRA</sequence>
<feature type="compositionally biased region" description="Low complexity" evidence="7">
    <location>
        <begin position="252"/>
        <end position="265"/>
    </location>
</feature>
<proteinExistence type="inferred from homology"/>
<feature type="transmembrane region" description="Helical" evidence="8">
    <location>
        <begin position="328"/>
        <end position="350"/>
    </location>
</feature>
<dbReference type="PANTHER" id="PTHR33567:SF3">
    <property type="entry name" value="CHROMATE ION TRANSPORTER (EUROFUNG)"/>
    <property type="match status" value="1"/>
</dbReference>
<name>A0A3N4LH40_9PEZI</name>
<dbReference type="AlphaFoldDB" id="A0A3N4LH40"/>
<feature type="region of interest" description="Disordered" evidence="7">
    <location>
        <begin position="229"/>
        <end position="308"/>
    </location>
</feature>
<evidence type="ECO:0000256" key="5">
    <source>
        <dbReference type="ARBA" id="ARBA00022989"/>
    </source>
</evidence>
<dbReference type="InterPro" id="IPR003370">
    <property type="entry name" value="Chromate_transpt"/>
</dbReference>
<keyword evidence="4 8" id="KW-0812">Transmembrane</keyword>
<feature type="transmembrane region" description="Helical" evidence="8">
    <location>
        <begin position="147"/>
        <end position="167"/>
    </location>
</feature>
<dbReference type="Pfam" id="PF02417">
    <property type="entry name" value="Chromate_transp"/>
    <property type="match status" value="2"/>
</dbReference>
<dbReference type="InParanoid" id="A0A3N4LH40"/>
<gene>
    <name evidence="9" type="ORF">L211DRAFT_789265</name>
</gene>
<evidence type="ECO:0000256" key="4">
    <source>
        <dbReference type="ARBA" id="ARBA00022692"/>
    </source>
</evidence>
<comment type="similarity">
    <text evidence="2">Belongs to the chromate ion transporter (CHR) (TC 2.A.51) family.</text>
</comment>
<evidence type="ECO:0000256" key="7">
    <source>
        <dbReference type="SAM" id="MobiDB-lite"/>
    </source>
</evidence>
<feature type="transmembrane region" description="Helical" evidence="8">
    <location>
        <begin position="362"/>
        <end position="384"/>
    </location>
</feature>
<evidence type="ECO:0000256" key="2">
    <source>
        <dbReference type="ARBA" id="ARBA00005262"/>
    </source>
</evidence>